<dbReference type="AlphaFoldDB" id="A0A423TKG2"/>
<feature type="transmembrane region" description="Helical" evidence="1">
    <location>
        <begin position="142"/>
        <end position="163"/>
    </location>
</feature>
<keyword evidence="3" id="KW-1185">Reference proteome</keyword>
<feature type="transmembrane region" description="Helical" evidence="1">
    <location>
        <begin position="175"/>
        <end position="195"/>
    </location>
</feature>
<keyword evidence="1" id="KW-1133">Transmembrane helix</keyword>
<keyword evidence="1" id="KW-0472">Membrane</keyword>
<feature type="transmembrane region" description="Helical" evidence="1">
    <location>
        <begin position="109"/>
        <end position="130"/>
    </location>
</feature>
<feature type="transmembrane region" description="Helical" evidence="1">
    <location>
        <begin position="257"/>
        <end position="280"/>
    </location>
</feature>
<dbReference type="STRING" id="6689.A0A423TKG2"/>
<evidence type="ECO:0000313" key="2">
    <source>
        <dbReference type="EMBL" id="ROT76897.1"/>
    </source>
</evidence>
<dbReference type="Proteomes" id="UP000283509">
    <property type="component" value="Unassembled WGS sequence"/>
</dbReference>
<name>A0A423TKG2_PENVA</name>
<proteinExistence type="predicted"/>
<feature type="transmembrane region" description="Helical" evidence="1">
    <location>
        <begin position="373"/>
        <end position="393"/>
    </location>
</feature>
<protein>
    <submittedName>
        <fullName evidence="2">Uncharacterized protein</fullName>
    </submittedName>
</protein>
<keyword evidence="1" id="KW-0812">Transmembrane</keyword>
<sequence>MSCVLIGVSLLLLLSLALLLLLPALFTLTALFIHTTPTRSPSQYPHAPAPYKCSLSPAVASPDYAPPSGPARVAIGRVALCRSFDLRRFSSFFRSFFSSFRFLFFREGILGHYLSVVLLFAVITFFSLSLPFLCSPSLPLSLTLPPFSFFLSLSLTLIPYLFLTLPLSPLLSSPFSLLLLSSLSLSPHPFFSLFLPHFPSLPLSPSLFRLSLFVPHFPFPSSLPLPLLPHFPSLPLFPSPSSPHFSPLSLTSSLSHLTFPLLFPSLFLPSLFLFPLPSFLPHLSLSPSSSLLSPPLTSLPPLFLPHPLFPSLPSPSFSLFLPHFPSLPLPLSPSLSLSSSPSFSLFLPHFPSLPLFLSLCIYTHSLNFLSTSISSLTPFYLLTLSFLHFPLFSPSPLPLYPPLPLLTPFILLTSFLIFLYLLSLLPLPSSLPLYPPLPLSLLLSSLPSPSLFPQRCTRASETKEDMCNSARNEGGYVRTPRSARLRLCTSVCVRTGVCMARVPRSCHEDESINHLKRLVVTSRV</sequence>
<reference evidence="2 3" key="1">
    <citation type="submission" date="2018-04" db="EMBL/GenBank/DDBJ databases">
        <authorList>
            <person name="Zhang X."/>
            <person name="Yuan J."/>
            <person name="Li F."/>
            <person name="Xiang J."/>
        </authorList>
    </citation>
    <scope>NUCLEOTIDE SEQUENCE [LARGE SCALE GENOMIC DNA]</scope>
    <source>
        <tissue evidence="2">Muscle</tissue>
    </source>
</reference>
<comment type="caution">
    <text evidence="2">The sequence shown here is derived from an EMBL/GenBank/DDBJ whole genome shotgun (WGS) entry which is preliminary data.</text>
</comment>
<organism evidence="2 3">
    <name type="scientific">Penaeus vannamei</name>
    <name type="common">Whiteleg shrimp</name>
    <name type="synonym">Litopenaeus vannamei</name>
    <dbReference type="NCBI Taxonomy" id="6689"/>
    <lineage>
        <taxon>Eukaryota</taxon>
        <taxon>Metazoa</taxon>
        <taxon>Ecdysozoa</taxon>
        <taxon>Arthropoda</taxon>
        <taxon>Crustacea</taxon>
        <taxon>Multicrustacea</taxon>
        <taxon>Malacostraca</taxon>
        <taxon>Eumalacostraca</taxon>
        <taxon>Eucarida</taxon>
        <taxon>Decapoda</taxon>
        <taxon>Dendrobranchiata</taxon>
        <taxon>Penaeoidea</taxon>
        <taxon>Penaeidae</taxon>
        <taxon>Penaeus</taxon>
    </lineage>
</organism>
<evidence type="ECO:0000313" key="3">
    <source>
        <dbReference type="Proteomes" id="UP000283509"/>
    </source>
</evidence>
<reference evidence="2 3" key="2">
    <citation type="submission" date="2019-01" db="EMBL/GenBank/DDBJ databases">
        <title>The decoding of complex shrimp genome reveals the adaptation for benthos swimmer, frequently molting mechanism and breeding impact on genome.</title>
        <authorList>
            <person name="Sun Y."/>
            <person name="Gao Y."/>
            <person name="Yu Y."/>
        </authorList>
    </citation>
    <scope>NUCLEOTIDE SEQUENCE [LARGE SCALE GENOMIC DNA]</scope>
    <source>
        <tissue evidence="2">Muscle</tissue>
    </source>
</reference>
<dbReference type="EMBL" id="QCYY01001595">
    <property type="protein sequence ID" value="ROT76897.1"/>
    <property type="molecule type" value="Genomic_DNA"/>
</dbReference>
<accession>A0A423TKG2</accession>
<evidence type="ECO:0000256" key="1">
    <source>
        <dbReference type="SAM" id="Phobius"/>
    </source>
</evidence>
<gene>
    <name evidence="2" type="ORF">C7M84_004482</name>
</gene>
<feature type="transmembrane region" description="Helical" evidence="1">
    <location>
        <begin position="405"/>
        <end position="425"/>
    </location>
</feature>